<dbReference type="EMBL" id="BT042515">
    <property type="protein sequence ID" value="ACF87520.1"/>
    <property type="molecule type" value="mRNA"/>
</dbReference>
<sequence>MIQRINALGRVRWSVGRRPRRLWSLPFHFLHRPSIEAKLGPSV</sequence>
<dbReference type="AlphaFoldDB" id="B4FZH7"/>
<evidence type="ECO:0000313" key="1">
    <source>
        <dbReference type="EMBL" id="ACF87520.1"/>
    </source>
</evidence>
<organism evidence="1">
    <name type="scientific">Zea mays</name>
    <name type="common">Maize</name>
    <dbReference type="NCBI Taxonomy" id="4577"/>
    <lineage>
        <taxon>Eukaryota</taxon>
        <taxon>Viridiplantae</taxon>
        <taxon>Streptophyta</taxon>
        <taxon>Embryophyta</taxon>
        <taxon>Tracheophyta</taxon>
        <taxon>Spermatophyta</taxon>
        <taxon>Magnoliopsida</taxon>
        <taxon>Liliopsida</taxon>
        <taxon>Poales</taxon>
        <taxon>Poaceae</taxon>
        <taxon>PACMAD clade</taxon>
        <taxon>Panicoideae</taxon>
        <taxon>Andropogonodae</taxon>
        <taxon>Andropogoneae</taxon>
        <taxon>Tripsacinae</taxon>
        <taxon>Zea</taxon>
    </lineage>
</organism>
<accession>B4FZH7</accession>
<protein>
    <submittedName>
        <fullName evidence="1">Uncharacterized protein</fullName>
    </submittedName>
</protein>
<proteinExistence type="evidence at transcript level"/>
<reference evidence="1" key="1">
    <citation type="journal article" date="2009" name="PLoS Genet.">
        <title>Sequencing, mapping, and analysis of 27,455 maize full-length cDNAs.</title>
        <authorList>
            <person name="Soderlund C."/>
            <person name="Descour A."/>
            <person name="Kudrna D."/>
            <person name="Bomhoff M."/>
            <person name="Boyd L."/>
            <person name="Currie J."/>
            <person name="Angelova A."/>
            <person name="Collura K."/>
            <person name="Wissotski M."/>
            <person name="Ashley E."/>
            <person name="Morrow D."/>
            <person name="Fernandes J."/>
            <person name="Walbot V."/>
            <person name="Yu Y."/>
        </authorList>
    </citation>
    <scope>NUCLEOTIDE SEQUENCE</scope>
    <source>
        <strain evidence="1">B73</strain>
    </source>
</reference>
<name>B4FZH7_MAIZE</name>